<evidence type="ECO:0000313" key="2">
    <source>
        <dbReference type="Proteomes" id="UP000076584"/>
    </source>
</evidence>
<evidence type="ECO:0000313" key="1">
    <source>
        <dbReference type="EMBL" id="KZL79655.1"/>
    </source>
</evidence>
<reference evidence="1 2" key="1">
    <citation type="submission" date="2015-06" db="EMBL/GenBank/DDBJ databases">
        <title>Survival trade-offs in plant roots during colonization by closely related pathogenic and mutualistic fungi.</title>
        <authorList>
            <person name="Hacquard S."/>
            <person name="Kracher B."/>
            <person name="Hiruma K."/>
            <person name="Weinman A."/>
            <person name="Muench P."/>
            <person name="Garrido Oter R."/>
            <person name="Ver Loren van Themaat E."/>
            <person name="Dallerey J.-F."/>
            <person name="Damm U."/>
            <person name="Henrissat B."/>
            <person name="Lespinet O."/>
            <person name="Thon M."/>
            <person name="Kemen E."/>
            <person name="McHardy A.C."/>
            <person name="Schulze-Lefert P."/>
            <person name="O'Connell R.J."/>
        </authorList>
    </citation>
    <scope>NUCLEOTIDE SEQUENCE [LARGE SCALE GENOMIC DNA]</scope>
    <source>
        <strain evidence="1 2">MAFF 238704</strain>
    </source>
</reference>
<comment type="caution">
    <text evidence="1">The sequence shown here is derived from an EMBL/GenBank/DDBJ whole genome shotgun (WGS) entry which is preliminary data.</text>
</comment>
<gene>
    <name evidence="1" type="ORF">CI238_11026</name>
</gene>
<dbReference type="Proteomes" id="UP000076584">
    <property type="component" value="Unassembled WGS sequence"/>
</dbReference>
<keyword evidence="2" id="KW-1185">Reference proteome</keyword>
<name>A0A167A2X1_COLIC</name>
<proteinExistence type="predicted"/>
<dbReference type="EMBL" id="LFIW01002044">
    <property type="protein sequence ID" value="KZL79655.1"/>
    <property type="molecule type" value="Genomic_DNA"/>
</dbReference>
<dbReference type="AlphaFoldDB" id="A0A167A2X1"/>
<protein>
    <submittedName>
        <fullName evidence="1">Uncharacterized protein</fullName>
    </submittedName>
</protein>
<sequence>MKSEAIADRRVFLGGHYQTECLVPDSKELICDKENEWTLDGVPNEHICVLVSRRSAKLSPRHQGREGDFWLHSQRSQCSRDWIRHHTRRANQMGPSTQLKDPTEPGYRIFLNAISV</sequence>
<accession>A0A167A2X1</accession>
<organism evidence="1 2">
    <name type="scientific">Colletotrichum incanum</name>
    <name type="common">Soybean anthracnose fungus</name>
    <dbReference type="NCBI Taxonomy" id="1573173"/>
    <lineage>
        <taxon>Eukaryota</taxon>
        <taxon>Fungi</taxon>
        <taxon>Dikarya</taxon>
        <taxon>Ascomycota</taxon>
        <taxon>Pezizomycotina</taxon>
        <taxon>Sordariomycetes</taxon>
        <taxon>Hypocreomycetidae</taxon>
        <taxon>Glomerellales</taxon>
        <taxon>Glomerellaceae</taxon>
        <taxon>Colletotrichum</taxon>
        <taxon>Colletotrichum spaethianum species complex</taxon>
    </lineage>
</organism>